<dbReference type="Pfam" id="PF14568">
    <property type="entry name" value="SUKH_6"/>
    <property type="match status" value="1"/>
</dbReference>
<dbReference type="Gene3D" id="3.40.1580.10">
    <property type="entry name" value="SMI1/KNR4-like"/>
    <property type="match status" value="1"/>
</dbReference>
<proteinExistence type="predicted"/>
<feature type="domain" description="Knr4/Smi1-like" evidence="1">
    <location>
        <begin position="12"/>
        <end position="155"/>
    </location>
</feature>
<reference evidence="2 3" key="1">
    <citation type="submission" date="2019-03" db="EMBL/GenBank/DDBJ databases">
        <title>Genomic Encyclopedia of Type Strains, Phase IV (KMG-IV): sequencing the most valuable type-strain genomes for metagenomic binning, comparative biology and taxonomic classification.</title>
        <authorList>
            <person name="Goeker M."/>
        </authorList>
    </citation>
    <scope>NUCLEOTIDE SEQUENCE [LARGE SCALE GENOMIC DNA]</scope>
    <source>
        <strain evidence="2 3">DSM 28867</strain>
    </source>
</reference>
<gene>
    <name evidence="2" type="ORF">EDD63_1269</name>
</gene>
<dbReference type="SMART" id="SM00860">
    <property type="entry name" value="SMI1_KNR4"/>
    <property type="match status" value="1"/>
</dbReference>
<dbReference type="InterPro" id="IPR037883">
    <property type="entry name" value="Knr4/Smi1-like_sf"/>
</dbReference>
<evidence type="ECO:0000313" key="2">
    <source>
        <dbReference type="EMBL" id="TDW16245.1"/>
    </source>
</evidence>
<dbReference type="InterPro" id="IPR018958">
    <property type="entry name" value="Knr4/Smi1-like_dom"/>
</dbReference>
<name>A0A4R7ZGF6_9FIRM</name>
<sequence>MFERSDMNVLPSPSKEQIIKTERFYRISLPEDYVEFIKNYNGAIPKKNAFTIDGREYLVERFLCILGNLKNDYEEGWADIGVIITQIFDRLTDSPDELGMKIIPIAALFAGDFVCLDFRVNKKDPNVCIWYHETSDEFKPDTKKVARNFTDFLEMLK</sequence>
<dbReference type="SUPFAM" id="SSF160631">
    <property type="entry name" value="SMI1/KNR4-like"/>
    <property type="match status" value="1"/>
</dbReference>
<dbReference type="Proteomes" id="UP000294743">
    <property type="component" value="Unassembled WGS sequence"/>
</dbReference>
<protein>
    <submittedName>
        <fullName evidence="2">SUKH superfamily protein</fullName>
    </submittedName>
</protein>
<dbReference type="AlphaFoldDB" id="A0A4R7ZGF6"/>
<comment type="caution">
    <text evidence="2">The sequence shown here is derived from an EMBL/GenBank/DDBJ whole genome shotgun (WGS) entry which is preliminary data.</text>
</comment>
<dbReference type="RefSeq" id="WP_134170038.1">
    <property type="nucleotide sequence ID" value="NZ_SODD01000026.1"/>
</dbReference>
<organism evidence="2 3">
    <name type="scientific">Breznakia blatticola</name>
    <dbReference type="NCBI Taxonomy" id="1754012"/>
    <lineage>
        <taxon>Bacteria</taxon>
        <taxon>Bacillati</taxon>
        <taxon>Bacillota</taxon>
        <taxon>Erysipelotrichia</taxon>
        <taxon>Erysipelotrichales</taxon>
        <taxon>Erysipelotrichaceae</taxon>
        <taxon>Breznakia</taxon>
    </lineage>
</organism>
<evidence type="ECO:0000259" key="1">
    <source>
        <dbReference type="SMART" id="SM00860"/>
    </source>
</evidence>
<keyword evidence="3" id="KW-1185">Reference proteome</keyword>
<accession>A0A4R7ZGF6</accession>
<evidence type="ECO:0000313" key="3">
    <source>
        <dbReference type="Proteomes" id="UP000294743"/>
    </source>
</evidence>
<dbReference type="EMBL" id="SODD01000026">
    <property type="protein sequence ID" value="TDW16245.1"/>
    <property type="molecule type" value="Genomic_DNA"/>
</dbReference>
<dbReference type="OrthoDB" id="2223083at2"/>